<organism evidence="6 7">
    <name type="scientific">Neptunicella marina</name>
    <dbReference type="NCBI Taxonomy" id="2125989"/>
    <lineage>
        <taxon>Bacteria</taxon>
        <taxon>Pseudomonadati</taxon>
        <taxon>Pseudomonadota</taxon>
        <taxon>Gammaproteobacteria</taxon>
        <taxon>Alteromonadales</taxon>
        <taxon>Alteromonadaceae</taxon>
        <taxon>Neptunicella</taxon>
    </lineage>
</organism>
<proteinExistence type="inferred from homology"/>
<protein>
    <submittedName>
        <fullName evidence="6">MoxR family ATPase</fullName>
    </submittedName>
</protein>
<evidence type="ECO:0000256" key="1">
    <source>
        <dbReference type="ARBA" id="ARBA00022741"/>
    </source>
</evidence>
<evidence type="ECO:0000256" key="3">
    <source>
        <dbReference type="ARBA" id="ARBA00061607"/>
    </source>
</evidence>
<dbReference type="FunFam" id="3.40.50.300:FF:000640">
    <property type="entry name" value="MoxR family ATPase"/>
    <property type="match status" value="1"/>
</dbReference>
<feature type="domain" description="ATPase AAA-3" evidence="4">
    <location>
        <begin position="37"/>
        <end position="167"/>
    </location>
</feature>
<accession>A0A8J6IRN4</accession>
<dbReference type="GO" id="GO:0005524">
    <property type="term" value="F:ATP binding"/>
    <property type="evidence" value="ECO:0007669"/>
    <property type="project" value="UniProtKB-KW"/>
</dbReference>
<dbReference type="PANTHER" id="PTHR42759">
    <property type="entry name" value="MOXR FAMILY PROTEIN"/>
    <property type="match status" value="1"/>
</dbReference>
<keyword evidence="2" id="KW-0067">ATP-binding</keyword>
<dbReference type="RefSeq" id="WP_186504829.1">
    <property type="nucleotide sequence ID" value="NZ_JACNEP010000001.1"/>
</dbReference>
<feature type="domain" description="ChlI/MoxR AAA lid" evidence="5">
    <location>
        <begin position="231"/>
        <end position="289"/>
    </location>
</feature>
<dbReference type="InterPro" id="IPR027417">
    <property type="entry name" value="P-loop_NTPase"/>
</dbReference>
<dbReference type="InterPro" id="IPR011703">
    <property type="entry name" value="ATPase_AAA-3"/>
</dbReference>
<keyword evidence="1" id="KW-0547">Nucleotide-binding</keyword>
<dbReference type="PIRSF" id="PIRSF002849">
    <property type="entry name" value="AAA_ATPase_chaperone_MoxR_prd"/>
    <property type="match status" value="1"/>
</dbReference>
<comment type="caution">
    <text evidence="6">The sequence shown here is derived from an EMBL/GenBank/DDBJ whole genome shotgun (WGS) entry which is preliminary data.</text>
</comment>
<dbReference type="Gene3D" id="1.10.8.80">
    <property type="entry name" value="Magnesium chelatase subunit I, C-Terminal domain"/>
    <property type="match status" value="1"/>
</dbReference>
<evidence type="ECO:0000259" key="5">
    <source>
        <dbReference type="Pfam" id="PF17863"/>
    </source>
</evidence>
<evidence type="ECO:0000313" key="6">
    <source>
        <dbReference type="EMBL" id="MBC3764351.1"/>
    </source>
</evidence>
<sequence length="307" mass="33949">MSFSALIDQSLENIDSLIIGKRHQIKLALTCLLAGGHLLIEDLPGMGKTTLSHALAEVLGLKFSRVQFTSDLLPADLLGVNIFEPQKQRFQFHQGPLFNNLVLADEINRASPKTQSALLEAMEEHQVSVDGTTHQLPSPFFVIATQNPVNQSGTYPLPESQLDRFLMKIELGYPDEASERAMLKEQINGEKPALDCIITPEKLNQAQQATANLHASDAIISYVLKLVQQSRQSADFPHPLSPRASKAILKCSKSWAYIAGRDHVIPEDVQAVLGAVAEHRLRHNQLLSQQTTPYSQLLLERVDPVSD</sequence>
<dbReference type="Gene3D" id="3.40.50.300">
    <property type="entry name" value="P-loop containing nucleotide triphosphate hydrolases"/>
    <property type="match status" value="1"/>
</dbReference>
<keyword evidence="7" id="KW-1185">Reference proteome</keyword>
<dbReference type="EMBL" id="JACNEP010000001">
    <property type="protein sequence ID" value="MBC3764351.1"/>
    <property type="molecule type" value="Genomic_DNA"/>
</dbReference>
<dbReference type="AlphaFoldDB" id="A0A8J6IRN4"/>
<dbReference type="SUPFAM" id="SSF52540">
    <property type="entry name" value="P-loop containing nucleoside triphosphate hydrolases"/>
    <property type="match status" value="1"/>
</dbReference>
<reference evidence="6" key="1">
    <citation type="journal article" date="2018" name="Int. J. Syst. Evol. Microbiol.">
        <title>Neptunicella marina gen. nov., sp. nov., isolated from surface seawater.</title>
        <authorList>
            <person name="Liu X."/>
            <person name="Lai Q."/>
            <person name="Du Y."/>
            <person name="Zhang X."/>
            <person name="Liu Z."/>
            <person name="Sun F."/>
            <person name="Shao Z."/>
        </authorList>
    </citation>
    <scope>NUCLEOTIDE SEQUENCE</scope>
    <source>
        <strain evidence="6">S27-2</strain>
    </source>
</reference>
<dbReference type="InterPro" id="IPR041628">
    <property type="entry name" value="ChlI/MoxR_AAA_lid"/>
</dbReference>
<gene>
    <name evidence="6" type="ORF">H8B19_00535</name>
</gene>
<name>A0A8J6IRN4_9ALTE</name>
<dbReference type="Pfam" id="PF17863">
    <property type="entry name" value="AAA_lid_2"/>
    <property type="match status" value="1"/>
</dbReference>
<dbReference type="GO" id="GO:0016887">
    <property type="term" value="F:ATP hydrolysis activity"/>
    <property type="evidence" value="ECO:0007669"/>
    <property type="project" value="InterPro"/>
</dbReference>
<dbReference type="PANTHER" id="PTHR42759:SF5">
    <property type="entry name" value="METHANOL DEHYDROGENASE REGULATOR"/>
    <property type="match status" value="1"/>
</dbReference>
<evidence type="ECO:0000256" key="2">
    <source>
        <dbReference type="ARBA" id="ARBA00022840"/>
    </source>
</evidence>
<reference evidence="6" key="2">
    <citation type="submission" date="2020-08" db="EMBL/GenBank/DDBJ databases">
        <authorList>
            <person name="Lai Q."/>
        </authorList>
    </citation>
    <scope>NUCLEOTIDE SEQUENCE</scope>
    <source>
        <strain evidence="6">S27-2</strain>
    </source>
</reference>
<dbReference type="Proteomes" id="UP000601768">
    <property type="component" value="Unassembled WGS sequence"/>
</dbReference>
<dbReference type="Pfam" id="PF07726">
    <property type="entry name" value="AAA_3"/>
    <property type="match status" value="1"/>
</dbReference>
<evidence type="ECO:0000259" key="4">
    <source>
        <dbReference type="Pfam" id="PF07726"/>
    </source>
</evidence>
<evidence type="ECO:0000313" key="7">
    <source>
        <dbReference type="Proteomes" id="UP000601768"/>
    </source>
</evidence>
<dbReference type="InterPro" id="IPR050764">
    <property type="entry name" value="CbbQ/NirQ/NorQ/GpvN"/>
</dbReference>
<comment type="similarity">
    <text evidence="3">Belongs to the MoxR family.</text>
</comment>